<dbReference type="GO" id="GO:0005524">
    <property type="term" value="F:ATP binding"/>
    <property type="evidence" value="ECO:0007669"/>
    <property type="project" value="InterPro"/>
</dbReference>
<dbReference type="Gene3D" id="3.40.50.300">
    <property type="entry name" value="P-loop containing nucleotide triphosphate hydrolases"/>
    <property type="match status" value="1"/>
</dbReference>
<dbReference type="OrthoDB" id="132045at2157"/>
<dbReference type="KEGG" id="msw:MSSIT_1879"/>
<dbReference type="Pfam" id="PF01637">
    <property type="entry name" value="ATPase_2"/>
    <property type="match status" value="1"/>
</dbReference>
<evidence type="ECO:0000259" key="1">
    <source>
        <dbReference type="Pfam" id="PF01637"/>
    </source>
</evidence>
<proteinExistence type="predicted"/>
<dbReference type="PANTHER" id="PTHR34301">
    <property type="entry name" value="DNA-BINDING PROTEIN-RELATED"/>
    <property type="match status" value="1"/>
</dbReference>
<dbReference type="HOGENOM" id="CLU_053804_1_1_2"/>
<sequence length="392" mass="45801">MPESLFVVGGEVEPPYFIGRENEIEKMKLDIETLAQNNVIIGPRRIGKTSLLRNLKTRVEDEVLFVTINCREMTGLSDFFRVVTRALLAAYEEKHQLKGLVQKYSRVFRGKITAAYKSLSEIGGSIEHIGNVYLRFREKDVNEQELVAETFDFIRGFSGEKKEPIILAFDEFQELRRFNGYIFNILKSQMDSQSSVRYIFSGSSVSLLHEVFLKPDSPLYLMTARIQLEPIEEQHVKKYIRDRLLTQNIRITDSALERIYACTGGFPFYFQKIGFILYQNSVLKNKNTIDDVDVENAFNSMLNEFDSEFESRYEWKFSDQQKTILKFLSREKYRRLSEISSDMQTPASSLTTSMRDLYNTMTIEKPEEGMYGILDNVFRIWVRRNILDEFSE</sequence>
<organism evidence="2 3">
    <name type="scientific">Methanosarcina siciliae T4/M</name>
    <dbReference type="NCBI Taxonomy" id="1434120"/>
    <lineage>
        <taxon>Archaea</taxon>
        <taxon>Methanobacteriati</taxon>
        <taxon>Methanobacteriota</taxon>
        <taxon>Stenosarchaea group</taxon>
        <taxon>Methanomicrobia</taxon>
        <taxon>Methanosarcinales</taxon>
        <taxon>Methanosarcinaceae</taxon>
        <taxon>Methanosarcina</taxon>
    </lineage>
</organism>
<accession>A0A0E3P4T5</accession>
<dbReference type="Proteomes" id="UP000033111">
    <property type="component" value="Chromosome"/>
</dbReference>
<dbReference type="InterPro" id="IPR011579">
    <property type="entry name" value="ATPase_dom"/>
</dbReference>
<protein>
    <recommendedName>
        <fullName evidence="1">ATPase domain-containing protein</fullName>
    </recommendedName>
</protein>
<name>A0A0E3P4T5_9EURY</name>
<dbReference type="SUPFAM" id="SSF52540">
    <property type="entry name" value="P-loop containing nucleoside triphosphate hydrolases"/>
    <property type="match status" value="1"/>
</dbReference>
<dbReference type="GeneID" id="24860725"/>
<gene>
    <name evidence="2" type="ORF">MSSIT_1879</name>
</gene>
<keyword evidence="3" id="KW-1185">Reference proteome</keyword>
<evidence type="ECO:0000313" key="2">
    <source>
        <dbReference type="EMBL" id="AKB28598.1"/>
    </source>
</evidence>
<dbReference type="AlphaFoldDB" id="A0A0E3P4T5"/>
<dbReference type="PATRIC" id="fig|1434120.4.peg.2408"/>
<dbReference type="InterPro" id="IPR027417">
    <property type="entry name" value="P-loop_NTPase"/>
</dbReference>
<evidence type="ECO:0000313" key="3">
    <source>
        <dbReference type="Proteomes" id="UP000033111"/>
    </source>
</evidence>
<feature type="domain" description="ATPase" evidence="1">
    <location>
        <begin position="17"/>
        <end position="271"/>
    </location>
</feature>
<dbReference type="EMBL" id="CP009506">
    <property type="protein sequence ID" value="AKB28598.1"/>
    <property type="molecule type" value="Genomic_DNA"/>
</dbReference>
<reference evidence="2 3" key="1">
    <citation type="submission" date="2014-07" db="EMBL/GenBank/DDBJ databases">
        <title>Methanogenic archaea and the global carbon cycle.</title>
        <authorList>
            <person name="Henriksen J.R."/>
            <person name="Luke J."/>
            <person name="Reinhart S."/>
            <person name="Benedict M.N."/>
            <person name="Youngblut N.D."/>
            <person name="Metcalf M.E."/>
            <person name="Whitaker R.J."/>
            <person name="Metcalf W.W."/>
        </authorList>
    </citation>
    <scope>NUCLEOTIDE SEQUENCE [LARGE SCALE GENOMIC DNA]</scope>
    <source>
        <strain evidence="2 3">T4/M</strain>
    </source>
</reference>
<dbReference type="PANTHER" id="PTHR34301:SF8">
    <property type="entry name" value="ATPASE DOMAIN-CONTAINING PROTEIN"/>
    <property type="match status" value="1"/>
</dbReference>
<dbReference type="RefSeq" id="WP_048172082.1">
    <property type="nucleotide sequence ID" value="NZ_CP009506.1"/>
</dbReference>